<evidence type="ECO:0008006" key="3">
    <source>
        <dbReference type="Google" id="ProtNLM"/>
    </source>
</evidence>
<keyword evidence="2" id="KW-1185">Reference proteome</keyword>
<accession>A0ABY1PPV9</accession>
<dbReference type="RefSeq" id="WP_283430647.1">
    <property type="nucleotide sequence ID" value="NZ_FXUG01000001.1"/>
</dbReference>
<name>A0ABY1PPV9_9BACT</name>
<gene>
    <name evidence="1" type="ORF">SAMN06265222_101409</name>
</gene>
<evidence type="ECO:0000313" key="2">
    <source>
        <dbReference type="Proteomes" id="UP001158067"/>
    </source>
</evidence>
<comment type="caution">
    <text evidence="1">The sequence shown here is derived from an EMBL/GenBank/DDBJ whole genome shotgun (WGS) entry which is preliminary data.</text>
</comment>
<sequence>MRVRVLKIGGSLLERPTLLDDLAKWNGEAKWNGDGDGDGEIVPDVTIAIVGGGQMIEAMRCWDRLRPGDPVEVHWRCIEMLRFSFEAIRDAMRSHPGWKGFESIETVEHWNRFLGSLHADGLQTGGLQTGGLQTRGKRFVLLSVPAAYHRQLSGASSESLPLPEDWRTTSDAIAIGLANQMRELSRSCAASRSLSVQCVLLKSCKVPPEWSLASLVQAGIVDPACGDFADSGINLDVCSLPLTGAIN</sequence>
<reference evidence="1 2" key="1">
    <citation type="submission" date="2017-05" db="EMBL/GenBank/DDBJ databases">
        <authorList>
            <person name="Varghese N."/>
            <person name="Submissions S."/>
        </authorList>
    </citation>
    <scope>NUCLEOTIDE SEQUENCE [LARGE SCALE GENOMIC DNA]</scope>
    <source>
        <strain evidence="1 2">DSM 25457</strain>
    </source>
</reference>
<evidence type="ECO:0000313" key="1">
    <source>
        <dbReference type="EMBL" id="SMP40190.1"/>
    </source>
</evidence>
<organism evidence="1 2">
    <name type="scientific">Neorhodopirellula lusitana</name>
    <dbReference type="NCBI Taxonomy" id="445327"/>
    <lineage>
        <taxon>Bacteria</taxon>
        <taxon>Pseudomonadati</taxon>
        <taxon>Planctomycetota</taxon>
        <taxon>Planctomycetia</taxon>
        <taxon>Pirellulales</taxon>
        <taxon>Pirellulaceae</taxon>
        <taxon>Neorhodopirellula</taxon>
    </lineage>
</organism>
<dbReference type="EMBL" id="FXUG01000001">
    <property type="protein sequence ID" value="SMP40190.1"/>
    <property type="molecule type" value="Genomic_DNA"/>
</dbReference>
<proteinExistence type="predicted"/>
<protein>
    <recommendedName>
        <fullName evidence="3">Aspartate/glutamate/uridylate kinase domain-containing protein</fullName>
    </recommendedName>
</protein>
<dbReference type="Proteomes" id="UP001158067">
    <property type="component" value="Unassembled WGS sequence"/>
</dbReference>